<keyword evidence="2" id="KW-1185">Reference proteome</keyword>
<dbReference type="AlphaFoldDB" id="A0A5N6KBE9"/>
<sequence length="116" mass="13214">MLDLIHHQQSLAHKLHYNLPTIQKLTSPNPHPTAAWEFTGANNLVPHNFDLSSIAPLQPMHDLIFNDLSTNLGANYDLQYQGFPDANIYAQQPEPWQFEGDLGQDSFWAVMNNYNP</sequence>
<dbReference type="Proteomes" id="UP000326757">
    <property type="component" value="Unassembled WGS sequence"/>
</dbReference>
<reference evidence="1 2" key="1">
    <citation type="submission" date="2019-06" db="EMBL/GenBank/DDBJ databases">
        <title>Genome Sequence of the Brown Rot Fungal Pathogen Monilinia laxa.</title>
        <authorList>
            <person name="De Miccolis Angelini R.M."/>
            <person name="Landi L."/>
            <person name="Abate D."/>
            <person name="Pollastro S."/>
            <person name="Romanazzi G."/>
            <person name="Faretra F."/>
        </authorList>
    </citation>
    <scope>NUCLEOTIDE SEQUENCE [LARGE SCALE GENOMIC DNA]</scope>
    <source>
        <strain evidence="1 2">Mlax316</strain>
    </source>
</reference>
<accession>A0A5N6KBE9</accession>
<organism evidence="1 2">
    <name type="scientific">Monilinia laxa</name>
    <name type="common">Brown rot fungus</name>
    <name type="synonym">Sclerotinia laxa</name>
    <dbReference type="NCBI Taxonomy" id="61186"/>
    <lineage>
        <taxon>Eukaryota</taxon>
        <taxon>Fungi</taxon>
        <taxon>Dikarya</taxon>
        <taxon>Ascomycota</taxon>
        <taxon>Pezizomycotina</taxon>
        <taxon>Leotiomycetes</taxon>
        <taxon>Helotiales</taxon>
        <taxon>Sclerotiniaceae</taxon>
        <taxon>Monilinia</taxon>
    </lineage>
</organism>
<gene>
    <name evidence="1" type="ORF">EYC80_000691</name>
</gene>
<evidence type="ECO:0000313" key="2">
    <source>
        <dbReference type="Proteomes" id="UP000326757"/>
    </source>
</evidence>
<evidence type="ECO:0000313" key="1">
    <source>
        <dbReference type="EMBL" id="KAB8300530.1"/>
    </source>
</evidence>
<dbReference type="OrthoDB" id="424974at2759"/>
<proteinExistence type="predicted"/>
<protein>
    <submittedName>
        <fullName evidence="1">Uncharacterized protein</fullName>
    </submittedName>
</protein>
<dbReference type="EMBL" id="VIGI01000005">
    <property type="protein sequence ID" value="KAB8300530.1"/>
    <property type="molecule type" value="Genomic_DNA"/>
</dbReference>
<name>A0A5N6KBE9_MONLA</name>
<comment type="caution">
    <text evidence="1">The sequence shown here is derived from an EMBL/GenBank/DDBJ whole genome shotgun (WGS) entry which is preliminary data.</text>
</comment>